<evidence type="ECO:0000259" key="8">
    <source>
        <dbReference type="PROSITE" id="PS50928"/>
    </source>
</evidence>
<dbReference type="Pfam" id="PF00528">
    <property type="entry name" value="BPD_transp_1"/>
    <property type="match status" value="1"/>
</dbReference>
<keyword evidence="6 7" id="KW-0472">Membrane</keyword>
<name>A0ABS4NHZ0_9THEO</name>
<feature type="transmembrane region" description="Helical" evidence="7">
    <location>
        <begin position="127"/>
        <end position="148"/>
    </location>
</feature>
<evidence type="ECO:0000256" key="4">
    <source>
        <dbReference type="ARBA" id="ARBA00022692"/>
    </source>
</evidence>
<comment type="similarity">
    <text evidence="7">Belongs to the binding-protein-dependent transport system permease family.</text>
</comment>
<gene>
    <name evidence="9" type="ORF">J2Z80_002180</name>
</gene>
<dbReference type="SUPFAM" id="SSF161098">
    <property type="entry name" value="MetI-like"/>
    <property type="match status" value="1"/>
</dbReference>
<feature type="transmembrane region" description="Helical" evidence="7">
    <location>
        <begin position="183"/>
        <end position="203"/>
    </location>
</feature>
<proteinExistence type="inferred from homology"/>
<comment type="caution">
    <text evidence="9">The sequence shown here is derived from an EMBL/GenBank/DDBJ whole genome shotgun (WGS) entry which is preliminary data.</text>
</comment>
<dbReference type="EMBL" id="JAGGLT010000025">
    <property type="protein sequence ID" value="MBP2072638.1"/>
    <property type="molecule type" value="Genomic_DNA"/>
</dbReference>
<dbReference type="Gene3D" id="1.10.3720.10">
    <property type="entry name" value="MetI-like"/>
    <property type="match status" value="1"/>
</dbReference>
<evidence type="ECO:0000256" key="7">
    <source>
        <dbReference type="RuleBase" id="RU363032"/>
    </source>
</evidence>
<dbReference type="CDD" id="cd06261">
    <property type="entry name" value="TM_PBP2"/>
    <property type="match status" value="1"/>
</dbReference>
<dbReference type="PANTHER" id="PTHR30193:SF37">
    <property type="entry name" value="INNER MEMBRANE ABC TRANSPORTER PERMEASE PROTEIN YCJO"/>
    <property type="match status" value="1"/>
</dbReference>
<keyword evidence="3" id="KW-1003">Cell membrane</keyword>
<evidence type="ECO:0000256" key="3">
    <source>
        <dbReference type="ARBA" id="ARBA00022475"/>
    </source>
</evidence>
<evidence type="ECO:0000313" key="9">
    <source>
        <dbReference type="EMBL" id="MBP2072638.1"/>
    </source>
</evidence>
<feature type="transmembrane region" description="Helical" evidence="7">
    <location>
        <begin position="250"/>
        <end position="272"/>
    </location>
</feature>
<feature type="transmembrane region" description="Helical" evidence="7">
    <location>
        <begin position="223"/>
        <end position="243"/>
    </location>
</feature>
<keyword evidence="10" id="KW-1185">Reference proteome</keyword>
<accession>A0ABS4NHZ0</accession>
<feature type="transmembrane region" description="Helical" evidence="7">
    <location>
        <begin position="284"/>
        <end position="304"/>
    </location>
</feature>
<comment type="subcellular location">
    <subcellularLocation>
        <location evidence="1 7">Cell membrane</location>
        <topology evidence="1 7">Multi-pass membrane protein</topology>
    </subcellularLocation>
</comment>
<dbReference type="PANTHER" id="PTHR30193">
    <property type="entry name" value="ABC TRANSPORTER PERMEASE PROTEIN"/>
    <property type="match status" value="1"/>
</dbReference>
<keyword evidence="2 7" id="KW-0813">Transport</keyword>
<evidence type="ECO:0000256" key="1">
    <source>
        <dbReference type="ARBA" id="ARBA00004651"/>
    </source>
</evidence>
<evidence type="ECO:0000256" key="2">
    <source>
        <dbReference type="ARBA" id="ARBA00022448"/>
    </source>
</evidence>
<feature type="transmembrane region" description="Helical" evidence="7">
    <location>
        <begin position="33"/>
        <end position="52"/>
    </location>
</feature>
<keyword evidence="4 7" id="KW-0812">Transmembrane</keyword>
<sequence length="313" mass="35427">MEKSEIIIKHGKTLDDSQIKGNVIRFKNNIEPYLYLFPSTIIFAAFVFYPFLKTIYISLFLTDPQGYLSQFVGIKNYVDMFKSTDYLNSIYLTLKFAVMTVPFEMIIAFILSVFANAKLKGIGVFRTLYALPIAISSASAAIIWMLLFNPSIGFINYILSFFGIHGIGWLTDANYGMFSVSIVNVWLNIGINFVFMLAGLQGISRELYESAEIDGANIFVQQIKITIPMLSPTLFFLLVINIINAFQEFGVINIMTQGGPVNSTNVMVYSIYRDAFFNFRFGNAAAESIILFILLLIFTLLQFISGEKKVFYK</sequence>
<evidence type="ECO:0000256" key="6">
    <source>
        <dbReference type="ARBA" id="ARBA00023136"/>
    </source>
</evidence>
<reference evidence="9" key="1">
    <citation type="submission" date="2021-03" db="EMBL/GenBank/DDBJ databases">
        <title>Genomic Encyclopedia of Type Strains, Phase IV (KMG-IV): sequencing the most valuable type-strain genomes for metagenomic binning, comparative biology and taxonomic classification.</title>
        <authorList>
            <person name="Goeker M."/>
        </authorList>
    </citation>
    <scope>NUCLEOTIDE SEQUENCE</scope>
    <source>
        <strain evidence="9">DSM 101588</strain>
    </source>
</reference>
<dbReference type="InterPro" id="IPR035906">
    <property type="entry name" value="MetI-like_sf"/>
</dbReference>
<protein>
    <submittedName>
        <fullName evidence="9">Sn-glycerol 3-phosphate transport system permease protein</fullName>
    </submittedName>
</protein>
<dbReference type="RefSeq" id="WP_209454375.1">
    <property type="nucleotide sequence ID" value="NZ_JAGGLT010000025.1"/>
</dbReference>
<dbReference type="SUPFAM" id="SSF160964">
    <property type="entry name" value="MalF N-terminal region-like"/>
    <property type="match status" value="1"/>
</dbReference>
<keyword evidence="5 7" id="KW-1133">Transmembrane helix</keyword>
<organism evidence="9 10">
    <name type="scientific">Thermoanaerobacterium butyriciformans</name>
    <dbReference type="NCBI Taxonomy" id="1702242"/>
    <lineage>
        <taxon>Bacteria</taxon>
        <taxon>Bacillati</taxon>
        <taxon>Bacillota</taxon>
        <taxon>Clostridia</taxon>
        <taxon>Thermoanaerobacterales</taxon>
        <taxon>Thermoanaerobacteraceae</taxon>
        <taxon>Thermoanaerobacterium</taxon>
    </lineage>
</organism>
<dbReference type="Proteomes" id="UP001166402">
    <property type="component" value="Unassembled WGS sequence"/>
</dbReference>
<dbReference type="InterPro" id="IPR051393">
    <property type="entry name" value="ABC_transporter_permease"/>
</dbReference>
<dbReference type="PROSITE" id="PS50928">
    <property type="entry name" value="ABC_TM1"/>
    <property type="match status" value="1"/>
</dbReference>
<evidence type="ECO:0000256" key="5">
    <source>
        <dbReference type="ARBA" id="ARBA00022989"/>
    </source>
</evidence>
<feature type="transmembrane region" description="Helical" evidence="7">
    <location>
        <begin position="90"/>
        <end position="115"/>
    </location>
</feature>
<feature type="domain" description="ABC transmembrane type-1" evidence="8">
    <location>
        <begin position="90"/>
        <end position="302"/>
    </location>
</feature>
<evidence type="ECO:0000313" key="10">
    <source>
        <dbReference type="Proteomes" id="UP001166402"/>
    </source>
</evidence>
<dbReference type="InterPro" id="IPR000515">
    <property type="entry name" value="MetI-like"/>
</dbReference>
<feature type="transmembrane region" description="Helical" evidence="7">
    <location>
        <begin position="154"/>
        <end position="171"/>
    </location>
</feature>